<accession>A0ABV3IY88</accession>
<reference evidence="2 3" key="1">
    <citation type="submission" date="2024-06" db="EMBL/GenBank/DDBJ databases">
        <title>The Natural Products Discovery Center: Release of the First 8490 Sequenced Strains for Exploring Actinobacteria Biosynthetic Diversity.</title>
        <authorList>
            <person name="Kalkreuter E."/>
            <person name="Kautsar S.A."/>
            <person name="Yang D."/>
            <person name="Bader C.D."/>
            <person name="Teijaro C.N."/>
            <person name="Fluegel L."/>
            <person name="Davis C.M."/>
            <person name="Simpson J.R."/>
            <person name="Lauterbach L."/>
            <person name="Steele A.D."/>
            <person name="Gui C."/>
            <person name="Meng S."/>
            <person name="Li G."/>
            <person name="Viehrig K."/>
            <person name="Ye F."/>
            <person name="Su P."/>
            <person name="Kiefer A.F."/>
            <person name="Nichols A."/>
            <person name="Cepeda A.J."/>
            <person name="Yan W."/>
            <person name="Fan B."/>
            <person name="Jiang Y."/>
            <person name="Adhikari A."/>
            <person name="Zheng C.-J."/>
            <person name="Schuster L."/>
            <person name="Cowan T.M."/>
            <person name="Smanski M.J."/>
            <person name="Chevrette M.G."/>
            <person name="De Carvalho L.P.S."/>
            <person name="Shen B."/>
        </authorList>
    </citation>
    <scope>NUCLEOTIDE SEQUENCE [LARGE SCALE GENOMIC DNA]</scope>
    <source>
        <strain evidence="2 3">NPDC053791</strain>
    </source>
</reference>
<gene>
    <name evidence="2" type="ORF">AB0L03_21810</name>
</gene>
<dbReference type="Pfam" id="PF19372">
    <property type="entry name" value="DUF5947"/>
    <property type="match status" value="1"/>
</dbReference>
<proteinExistence type="predicted"/>
<dbReference type="InterPro" id="IPR045991">
    <property type="entry name" value="DUF5947"/>
</dbReference>
<dbReference type="EMBL" id="JBFASG010000022">
    <property type="protein sequence ID" value="MEV4925429.1"/>
    <property type="molecule type" value="Genomic_DNA"/>
</dbReference>
<comment type="caution">
    <text evidence="2">The sequence shown here is derived from an EMBL/GenBank/DDBJ whole genome shotgun (WGS) entry which is preliminary data.</text>
</comment>
<name>A0ABV3IY88_9ACTN</name>
<feature type="region of interest" description="Disordered" evidence="1">
    <location>
        <begin position="1"/>
        <end position="22"/>
    </location>
</feature>
<dbReference type="RefSeq" id="WP_366089174.1">
    <property type="nucleotide sequence ID" value="NZ_JBFASG010000022.1"/>
</dbReference>
<evidence type="ECO:0000313" key="2">
    <source>
        <dbReference type="EMBL" id="MEV4925429.1"/>
    </source>
</evidence>
<protein>
    <submittedName>
        <fullName evidence="2">DUF5947 family protein</fullName>
    </submittedName>
</protein>
<keyword evidence="3" id="KW-1185">Reference proteome</keyword>
<evidence type="ECO:0000256" key="1">
    <source>
        <dbReference type="SAM" id="MobiDB-lite"/>
    </source>
</evidence>
<evidence type="ECO:0000313" key="3">
    <source>
        <dbReference type="Proteomes" id="UP001552479"/>
    </source>
</evidence>
<organism evidence="2 3">
    <name type="scientific">Streptomyces roseoverticillatus</name>
    <dbReference type="NCBI Taxonomy" id="66429"/>
    <lineage>
        <taxon>Bacteria</taxon>
        <taxon>Bacillati</taxon>
        <taxon>Actinomycetota</taxon>
        <taxon>Actinomycetes</taxon>
        <taxon>Kitasatosporales</taxon>
        <taxon>Streptomycetaceae</taxon>
        <taxon>Streptomyces</taxon>
    </lineage>
</organism>
<sequence length="202" mass="22243">MTGGALARVISHRPGSRPAGDAERCDLCAAPAEDGHRHLYDTERTEVLCACRACALLFNREAAGQGHYRLVPQRRLRLAPVPTDGLGVPVGLAFFVVRAGDEVTAHYPSPAGATQWDVAPENWRETIDRCPQLATLVPEVEALLVNTARGRQDHWITPVDDCFRLVALVRREWRGLSGGGRIWPAVERFFTDLAAQGEHPHQ</sequence>
<dbReference type="Proteomes" id="UP001552479">
    <property type="component" value="Unassembled WGS sequence"/>
</dbReference>